<dbReference type="PRINTS" id="PR00069">
    <property type="entry name" value="ALDKETRDTASE"/>
</dbReference>
<dbReference type="Gene3D" id="3.20.20.100">
    <property type="entry name" value="NADP-dependent oxidoreductase domain"/>
    <property type="match status" value="1"/>
</dbReference>
<proteinExistence type="predicted"/>
<dbReference type="OrthoDB" id="416253at2759"/>
<dbReference type="PANTHER" id="PTHR11732">
    <property type="entry name" value="ALDO/KETO REDUCTASE"/>
    <property type="match status" value="1"/>
</dbReference>
<gene>
    <name evidence="2" type="ORF">FCM35_KLT17278</name>
</gene>
<evidence type="ECO:0000313" key="2">
    <source>
        <dbReference type="EMBL" id="KAF3338441.1"/>
    </source>
</evidence>
<feature type="domain" description="NADP-dependent oxidoreductase" evidence="1">
    <location>
        <begin position="21"/>
        <end position="124"/>
    </location>
</feature>
<dbReference type="InterPro" id="IPR023210">
    <property type="entry name" value="NADP_OxRdtase_dom"/>
</dbReference>
<dbReference type="PROSITE" id="PS00798">
    <property type="entry name" value="ALDOKETO_REDUCTASE_1"/>
    <property type="match status" value="1"/>
</dbReference>
<comment type="caution">
    <text evidence="2">The sequence shown here is derived from an EMBL/GenBank/DDBJ whole genome shotgun (WGS) entry which is preliminary data.</text>
</comment>
<accession>A0A833VH23</accession>
<dbReference type="AlphaFoldDB" id="A0A833VH23"/>
<dbReference type="EMBL" id="SWLB01000005">
    <property type="protein sequence ID" value="KAF3338441.1"/>
    <property type="molecule type" value="Genomic_DNA"/>
</dbReference>
<dbReference type="Proteomes" id="UP000623129">
    <property type="component" value="Unassembled WGS sequence"/>
</dbReference>
<dbReference type="InterPro" id="IPR036812">
    <property type="entry name" value="NAD(P)_OxRdtase_dom_sf"/>
</dbReference>
<evidence type="ECO:0000313" key="3">
    <source>
        <dbReference type="Proteomes" id="UP000623129"/>
    </source>
</evidence>
<evidence type="ECO:0000259" key="1">
    <source>
        <dbReference type="Pfam" id="PF00248"/>
    </source>
</evidence>
<protein>
    <submittedName>
        <fullName evidence="2">NADPH-dependent codeinone reductase-like protein</fullName>
    </submittedName>
</protein>
<dbReference type="GO" id="GO:0016491">
    <property type="term" value="F:oxidoreductase activity"/>
    <property type="evidence" value="ECO:0007669"/>
    <property type="project" value="InterPro"/>
</dbReference>
<dbReference type="Pfam" id="PF00248">
    <property type="entry name" value="Aldo_ket_red"/>
    <property type="match status" value="1"/>
</dbReference>
<dbReference type="InterPro" id="IPR018170">
    <property type="entry name" value="Aldo/ket_reductase_CS"/>
</dbReference>
<keyword evidence="3" id="KW-1185">Reference proteome</keyword>
<sequence length="141" mass="15931">MTSEKIPKLTLNSGHVMPVVGMGTTEYSAVQVPEKMISAYLDAIAVGYRHFDTASRYKTEQPLGEAIHEAIKLGLIGSREELFITSKLWCTENHPDLVLPSIQSSLRNLKMDYLDLYLIHLPLSVSPDRMESLSNERMWSH</sequence>
<reference evidence="2" key="1">
    <citation type="submission" date="2020-01" db="EMBL/GenBank/DDBJ databases">
        <title>Genome sequence of Kobresia littledalei, the first chromosome-level genome in the family Cyperaceae.</title>
        <authorList>
            <person name="Qu G."/>
        </authorList>
    </citation>
    <scope>NUCLEOTIDE SEQUENCE</scope>
    <source>
        <strain evidence="2">C.B.Clarke</strain>
        <tissue evidence="2">Leaf</tissue>
    </source>
</reference>
<organism evidence="2 3">
    <name type="scientific">Carex littledalei</name>
    <dbReference type="NCBI Taxonomy" id="544730"/>
    <lineage>
        <taxon>Eukaryota</taxon>
        <taxon>Viridiplantae</taxon>
        <taxon>Streptophyta</taxon>
        <taxon>Embryophyta</taxon>
        <taxon>Tracheophyta</taxon>
        <taxon>Spermatophyta</taxon>
        <taxon>Magnoliopsida</taxon>
        <taxon>Liliopsida</taxon>
        <taxon>Poales</taxon>
        <taxon>Cyperaceae</taxon>
        <taxon>Cyperoideae</taxon>
        <taxon>Cariceae</taxon>
        <taxon>Carex</taxon>
        <taxon>Carex subgen. Euthyceras</taxon>
    </lineage>
</organism>
<dbReference type="SUPFAM" id="SSF51430">
    <property type="entry name" value="NAD(P)-linked oxidoreductase"/>
    <property type="match status" value="1"/>
</dbReference>
<name>A0A833VH23_9POAL</name>
<dbReference type="InterPro" id="IPR020471">
    <property type="entry name" value="AKR"/>
</dbReference>